<gene>
    <name evidence="1" type="ORF">LV85_03777</name>
</gene>
<name>A0A2W7QHQ3_9BACT</name>
<sequence>MKRTIVCVLAILLFETNFLYGQEAWILKSNHDSVPISYAKITELTTQKWASSNPEGEFKMDMSLFPENATFSISAMGYADTLISKAIMKKSRLVLLEPRFIEMPEYQLNSKKLRKQVTGDFNLPITLSKNQDKKRNSTTINRYAVYFEFEGKQTRILSRLSLYLSELGDPNPKITVRVLVSDEVKKPKEGDIYRISQFRDIRAKSNTLYEGNGHGWNDLDLTADEFIIPGKYKGAFLVFDVVNQGNDPYESLVIPFQNQSNQKITAAFYNSGGSIGTLNKRKDHFAVVLEYLIE</sequence>
<accession>A0A2W7QHQ3</accession>
<proteinExistence type="predicted"/>
<dbReference type="RefSeq" id="WP_111322340.1">
    <property type="nucleotide sequence ID" value="NZ_QKZT01000022.1"/>
</dbReference>
<evidence type="ECO:0000313" key="1">
    <source>
        <dbReference type="EMBL" id="PZX47793.1"/>
    </source>
</evidence>
<dbReference type="AlphaFoldDB" id="A0A2W7QHQ3"/>
<keyword evidence="2" id="KW-1185">Reference proteome</keyword>
<organism evidence="1 2">
    <name type="scientific">Algoriphagus chordae</name>
    <dbReference type="NCBI Taxonomy" id="237019"/>
    <lineage>
        <taxon>Bacteria</taxon>
        <taxon>Pseudomonadati</taxon>
        <taxon>Bacteroidota</taxon>
        <taxon>Cytophagia</taxon>
        <taxon>Cytophagales</taxon>
        <taxon>Cyclobacteriaceae</taxon>
        <taxon>Algoriphagus</taxon>
    </lineage>
</organism>
<evidence type="ECO:0008006" key="3">
    <source>
        <dbReference type="Google" id="ProtNLM"/>
    </source>
</evidence>
<dbReference type="Proteomes" id="UP000248882">
    <property type="component" value="Unassembled WGS sequence"/>
</dbReference>
<dbReference type="EMBL" id="QKZT01000022">
    <property type="protein sequence ID" value="PZX47793.1"/>
    <property type="molecule type" value="Genomic_DNA"/>
</dbReference>
<reference evidence="1 2" key="1">
    <citation type="submission" date="2018-06" db="EMBL/GenBank/DDBJ databases">
        <title>Genomic Encyclopedia of Archaeal and Bacterial Type Strains, Phase II (KMG-II): from individual species to whole genera.</title>
        <authorList>
            <person name="Goeker M."/>
        </authorList>
    </citation>
    <scope>NUCLEOTIDE SEQUENCE [LARGE SCALE GENOMIC DNA]</scope>
    <source>
        <strain evidence="1 2">DSM 19830</strain>
    </source>
</reference>
<protein>
    <recommendedName>
        <fullName evidence="3">Carboxypeptidase-like protein</fullName>
    </recommendedName>
</protein>
<comment type="caution">
    <text evidence="1">The sequence shown here is derived from an EMBL/GenBank/DDBJ whole genome shotgun (WGS) entry which is preliminary data.</text>
</comment>
<evidence type="ECO:0000313" key="2">
    <source>
        <dbReference type="Proteomes" id="UP000248882"/>
    </source>
</evidence>